<dbReference type="EMBL" id="AVOT02035470">
    <property type="protein sequence ID" value="MBW0529833.1"/>
    <property type="molecule type" value="Genomic_DNA"/>
</dbReference>
<dbReference type="AlphaFoldDB" id="A0A9Q3EXE5"/>
<keyword evidence="2" id="KW-1185">Reference proteome</keyword>
<gene>
    <name evidence="1" type="ORF">O181_069548</name>
</gene>
<proteinExistence type="predicted"/>
<sequence length="127" mass="14760">MNYAFEYALKKWDKSHKTPEFKVGDLISASTLSFNNIKGPKKLKHPFTGPFDLKELHEKNAVQVELTEKLADKHPDFLVNLVKNYTLSDKELFTLRNETPLEVQPPEKIEEKKLLKVLKGRRLRGKN</sequence>
<organism evidence="1 2">
    <name type="scientific">Austropuccinia psidii MF-1</name>
    <dbReference type="NCBI Taxonomy" id="1389203"/>
    <lineage>
        <taxon>Eukaryota</taxon>
        <taxon>Fungi</taxon>
        <taxon>Dikarya</taxon>
        <taxon>Basidiomycota</taxon>
        <taxon>Pucciniomycotina</taxon>
        <taxon>Pucciniomycetes</taxon>
        <taxon>Pucciniales</taxon>
        <taxon>Sphaerophragmiaceae</taxon>
        <taxon>Austropuccinia</taxon>
    </lineage>
</organism>
<evidence type="ECO:0000313" key="2">
    <source>
        <dbReference type="Proteomes" id="UP000765509"/>
    </source>
</evidence>
<protein>
    <submittedName>
        <fullName evidence="1">Uncharacterized protein</fullName>
    </submittedName>
</protein>
<evidence type="ECO:0000313" key="1">
    <source>
        <dbReference type="EMBL" id="MBW0529833.1"/>
    </source>
</evidence>
<dbReference type="Proteomes" id="UP000765509">
    <property type="component" value="Unassembled WGS sequence"/>
</dbReference>
<accession>A0A9Q3EXE5</accession>
<reference evidence="1" key="1">
    <citation type="submission" date="2021-03" db="EMBL/GenBank/DDBJ databases">
        <title>Draft genome sequence of rust myrtle Austropuccinia psidii MF-1, a brazilian biotype.</title>
        <authorList>
            <person name="Quecine M.C."/>
            <person name="Pachon D.M.R."/>
            <person name="Bonatelli M.L."/>
            <person name="Correr F.H."/>
            <person name="Franceschini L.M."/>
            <person name="Leite T.F."/>
            <person name="Margarido G.R.A."/>
            <person name="Almeida C.A."/>
            <person name="Ferrarezi J.A."/>
            <person name="Labate C.A."/>
        </authorList>
    </citation>
    <scope>NUCLEOTIDE SEQUENCE</scope>
    <source>
        <strain evidence="1">MF-1</strain>
    </source>
</reference>
<comment type="caution">
    <text evidence="1">The sequence shown here is derived from an EMBL/GenBank/DDBJ whole genome shotgun (WGS) entry which is preliminary data.</text>
</comment>
<name>A0A9Q3EXE5_9BASI</name>